<comment type="caution">
    <text evidence="11">The sequence shown here is derived from an EMBL/GenBank/DDBJ whole genome shotgun (WGS) entry which is preliminary data.</text>
</comment>
<reference evidence="11 12" key="1">
    <citation type="submission" date="2017-08" db="EMBL/GenBank/DDBJ databases">
        <title>Reclassification of Bisgaard taxon 37 and 44.</title>
        <authorList>
            <person name="Christensen H."/>
        </authorList>
    </citation>
    <scope>NUCLEOTIDE SEQUENCE [LARGE SCALE GENOMIC DNA]</scope>
    <source>
        <strain evidence="11 12">111</strain>
    </source>
</reference>
<dbReference type="InterPro" id="IPR003717">
    <property type="entry name" value="RecO"/>
</dbReference>
<feature type="coiled-coil region" evidence="9">
    <location>
        <begin position="317"/>
        <end position="344"/>
    </location>
</feature>
<evidence type="ECO:0000256" key="8">
    <source>
        <dbReference type="HAMAP-Rule" id="MF_00201"/>
    </source>
</evidence>
<dbReference type="OrthoDB" id="9804792at2"/>
<dbReference type="Pfam" id="PF11967">
    <property type="entry name" value="RecO_N"/>
    <property type="match status" value="1"/>
</dbReference>
<keyword evidence="4 8" id="KW-0227">DNA damage</keyword>
<keyword evidence="5 8" id="KW-0233">DNA recombination</keyword>
<evidence type="ECO:0000256" key="7">
    <source>
        <dbReference type="ARBA" id="ARBA00033409"/>
    </source>
</evidence>
<dbReference type="Pfam" id="PF02565">
    <property type="entry name" value="RecO_C"/>
    <property type="match status" value="1"/>
</dbReference>
<dbReference type="AlphaFoldDB" id="A0A3A1YFD6"/>
<keyword evidence="12" id="KW-1185">Reference proteome</keyword>
<dbReference type="GO" id="GO:0006310">
    <property type="term" value="P:DNA recombination"/>
    <property type="evidence" value="ECO:0007669"/>
    <property type="project" value="UniProtKB-UniRule"/>
</dbReference>
<sequence>MTQDDMWTTGFILYKEDYNESTARLLFLSLEYGLMHLYCKSARSKRSTTGPLLQYFSLLHVQLVGRFHNYINKVEVESIAIKYQGTNNFCALYLNELLYKLVQLEMHTPEEAAELFTIYKNALLDVYHAYDLEHLQLSLRKFELNLLQHLGIIKALNRDYQHQPLEANEVYYLIQEQGFISHQQIAKLDFAQFVNNQHAAPNYQTNQAFNDNFYIPLEQQDPLALQYQEYQYYQWQEMQKYSFSGQTLLLMHELFLADGQNQGASPAVKVNQTTQEQVEQQNSALAKSLTHLWQEQSQNTVAKKSNFTQEDLDASLAAKIKELEQRAQIELKQAKQQKAQAKKQAFAACFANYELYAQLDKSSAQSLLEKTQKFTRLYIDLLLGTRTLHTREQLVSYLSLLKSLEA</sequence>
<dbReference type="HAMAP" id="MF_00201">
    <property type="entry name" value="RecO"/>
    <property type="match status" value="1"/>
</dbReference>
<dbReference type="InterPro" id="IPR042242">
    <property type="entry name" value="RecO_C"/>
</dbReference>
<evidence type="ECO:0000313" key="11">
    <source>
        <dbReference type="EMBL" id="RIY34944.1"/>
    </source>
</evidence>
<dbReference type="Gene3D" id="2.40.50.140">
    <property type="entry name" value="Nucleic acid-binding proteins"/>
    <property type="match status" value="1"/>
</dbReference>
<feature type="domain" description="DNA replication/recombination mediator RecO N-terminal" evidence="10">
    <location>
        <begin position="6"/>
        <end position="71"/>
    </location>
</feature>
<organism evidence="11 12">
    <name type="scientific">Psittacicella hinzii</name>
    <dbReference type="NCBI Taxonomy" id="2028575"/>
    <lineage>
        <taxon>Bacteria</taxon>
        <taxon>Pseudomonadati</taxon>
        <taxon>Pseudomonadota</taxon>
        <taxon>Gammaproteobacteria</taxon>
        <taxon>Pasteurellales</taxon>
        <taxon>Psittacicellaceae</taxon>
        <taxon>Psittacicella</taxon>
    </lineage>
</organism>
<name>A0A3A1YFD6_9GAMM</name>
<keyword evidence="6 8" id="KW-0234">DNA repair</keyword>
<evidence type="ECO:0000313" key="12">
    <source>
        <dbReference type="Proteomes" id="UP000265916"/>
    </source>
</evidence>
<dbReference type="GO" id="GO:0043590">
    <property type="term" value="C:bacterial nucleoid"/>
    <property type="evidence" value="ECO:0007669"/>
    <property type="project" value="TreeGrafter"/>
</dbReference>
<comment type="similarity">
    <text evidence="2 8">Belongs to the RecO family.</text>
</comment>
<dbReference type="PANTHER" id="PTHR33991">
    <property type="entry name" value="DNA REPAIR PROTEIN RECO"/>
    <property type="match status" value="1"/>
</dbReference>
<evidence type="ECO:0000256" key="6">
    <source>
        <dbReference type="ARBA" id="ARBA00023204"/>
    </source>
</evidence>
<gene>
    <name evidence="8 11" type="primary">recO</name>
    <name evidence="11" type="ORF">CKF58_07360</name>
</gene>
<dbReference type="InterPro" id="IPR012340">
    <property type="entry name" value="NA-bd_OB-fold"/>
</dbReference>
<dbReference type="NCBIfam" id="TIGR00613">
    <property type="entry name" value="reco"/>
    <property type="match status" value="1"/>
</dbReference>
<dbReference type="GO" id="GO:0006302">
    <property type="term" value="P:double-strand break repair"/>
    <property type="evidence" value="ECO:0007669"/>
    <property type="project" value="TreeGrafter"/>
</dbReference>
<dbReference type="PANTHER" id="PTHR33991:SF1">
    <property type="entry name" value="DNA REPAIR PROTEIN RECO"/>
    <property type="match status" value="1"/>
</dbReference>
<evidence type="ECO:0000256" key="9">
    <source>
        <dbReference type="SAM" id="Coils"/>
    </source>
</evidence>
<keyword evidence="9" id="KW-0175">Coiled coil</keyword>
<evidence type="ECO:0000259" key="10">
    <source>
        <dbReference type="Pfam" id="PF11967"/>
    </source>
</evidence>
<evidence type="ECO:0000256" key="3">
    <source>
        <dbReference type="ARBA" id="ARBA00021310"/>
    </source>
</evidence>
<evidence type="ECO:0000256" key="1">
    <source>
        <dbReference type="ARBA" id="ARBA00003065"/>
    </source>
</evidence>
<dbReference type="Proteomes" id="UP000265916">
    <property type="component" value="Unassembled WGS sequence"/>
</dbReference>
<evidence type="ECO:0000256" key="4">
    <source>
        <dbReference type="ARBA" id="ARBA00022763"/>
    </source>
</evidence>
<dbReference type="EMBL" id="NRJG01000161">
    <property type="protein sequence ID" value="RIY34944.1"/>
    <property type="molecule type" value="Genomic_DNA"/>
</dbReference>
<proteinExistence type="inferred from homology"/>
<evidence type="ECO:0000256" key="2">
    <source>
        <dbReference type="ARBA" id="ARBA00007452"/>
    </source>
</evidence>
<protein>
    <recommendedName>
        <fullName evidence="3 8">DNA repair protein RecO</fullName>
    </recommendedName>
    <alternativeName>
        <fullName evidence="7 8">Recombination protein O</fullName>
    </alternativeName>
</protein>
<dbReference type="SUPFAM" id="SSF50249">
    <property type="entry name" value="Nucleic acid-binding proteins"/>
    <property type="match status" value="1"/>
</dbReference>
<accession>A0A3A1YFD6</accession>
<evidence type="ECO:0000256" key="5">
    <source>
        <dbReference type="ARBA" id="ARBA00023172"/>
    </source>
</evidence>
<comment type="function">
    <text evidence="1 8">Involved in DNA repair and RecF pathway recombination.</text>
</comment>
<dbReference type="InterPro" id="IPR022572">
    <property type="entry name" value="DNA_rep/recomb_RecO_N"/>
</dbReference>
<dbReference type="RefSeq" id="WP_119532495.1">
    <property type="nucleotide sequence ID" value="NZ_JBHSSP010000001.1"/>
</dbReference>
<dbReference type="Gene3D" id="1.20.1440.120">
    <property type="entry name" value="Recombination protein O, C-terminal domain"/>
    <property type="match status" value="1"/>
</dbReference>